<dbReference type="PANTHER" id="PTHR34293:SF1">
    <property type="entry name" value="HTH-TYPE TRANSCRIPTIONAL REGULATOR TRMBL2"/>
    <property type="match status" value="1"/>
</dbReference>
<feature type="domain" description="Transcription regulator TrmB N-terminal" evidence="1">
    <location>
        <begin position="6"/>
        <end position="73"/>
    </location>
</feature>
<organism evidence="2 3">
    <name type="scientific">Candidatus Magasanikbacteria bacterium CG11_big_fil_rev_8_21_14_0_20_39_34</name>
    <dbReference type="NCBI Taxonomy" id="1974653"/>
    <lineage>
        <taxon>Bacteria</taxon>
        <taxon>Candidatus Magasanikiibacteriota</taxon>
    </lineage>
</organism>
<dbReference type="Gene3D" id="1.10.10.10">
    <property type="entry name" value="Winged helix-like DNA-binding domain superfamily/Winged helix DNA-binding domain"/>
    <property type="match status" value="1"/>
</dbReference>
<dbReference type="SUPFAM" id="SSF46785">
    <property type="entry name" value="Winged helix' DNA-binding domain"/>
    <property type="match status" value="1"/>
</dbReference>
<accession>A0A2H0N6E3</accession>
<dbReference type="EMBL" id="PCWN01000002">
    <property type="protein sequence ID" value="PIR04464.1"/>
    <property type="molecule type" value="Genomic_DNA"/>
</dbReference>
<protein>
    <recommendedName>
        <fullName evidence="1">Transcription regulator TrmB N-terminal domain-containing protein</fullName>
    </recommendedName>
</protein>
<dbReference type="Proteomes" id="UP000229600">
    <property type="component" value="Unassembled WGS sequence"/>
</dbReference>
<dbReference type="PANTHER" id="PTHR34293">
    <property type="entry name" value="HTH-TYPE TRANSCRIPTIONAL REGULATOR TRMBL2"/>
    <property type="match status" value="1"/>
</dbReference>
<dbReference type="Pfam" id="PF01978">
    <property type="entry name" value="TrmB"/>
    <property type="match status" value="1"/>
</dbReference>
<proteinExistence type="predicted"/>
<evidence type="ECO:0000313" key="2">
    <source>
        <dbReference type="EMBL" id="PIR04464.1"/>
    </source>
</evidence>
<dbReference type="InterPro" id="IPR036390">
    <property type="entry name" value="WH_DNA-bd_sf"/>
</dbReference>
<dbReference type="AlphaFoldDB" id="A0A2H0N6E3"/>
<dbReference type="InterPro" id="IPR036388">
    <property type="entry name" value="WH-like_DNA-bd_sf"/>
</dbReference>
<evidence type="ECO:0000259" key="1">
    <source>
        <dbReference type="Pfam" id="PF01978"/>
    </source>
</evidence>
<gene>
    <name evidence="2" type="ORF">COV59_00600</name>
</gene>
<name>A0A2H0N6E3_9BACT</name>
<dbReference type="InterPro" id="IPR002831">
    <property type="entry name" value="Tscrpt_reg_TrmB_N"/>
</dbReference>
<comment type="caution">
    <text evidence="2">The sequence shown here is derived from an EMBL/GenBank/DDBJ whole genome shotgun (WGS) entry which is preliminary data.</text>
</comment>
<evidence type="ECO:0000313" key="3">
    <source>
        <dbReference type="Proteomes" id="UP000229600"/>
    </source>
</evidence>
<sequence length="253" mass="29010">MYSDILEEAGLTPNESKIYEALLYIGESPVSQISIKSGVHRRNVYDALNRLVDKGLVCPIFQKGENIYKAVEPQKVIQIIESKKKKLEAILPDLQSMYDSDPKKEAAYIYKGIEGYKNYRIDLLRVGQETHFLGAKGLWLSKQIDESFRQQYIEPFHAQKNKHLYLFDPRVKYELPKATANICGEFKFLPESYSTPGIVDIFGDHVVTFTSVGIGNIGEDVTIFVMINPELAKTYKTWFQLIWDMLPKNTSKD</sequence>
<reference evidence="2 3" key="1">
    <citation type="submission" date="2017-09" db="EMBL/GenBank/DDBJ databases">
        <title>Depth-based differentiation of microbial function through sediment-hosted aquifers and enrichment of novel symbionts in the deep terrestrial subsurface.</title>
        <authorList>
            <person name="Probst A.J."/>
            <person name="Ladd B."/>
            <person name="Jarett J.K."/>
            <person name="Geller-Mcgrath D.E."/>
            <person name="Sieber C.M."/>
            <person name="Emerson J.B."/>
            <person name="Anantharaman K."/>
            <person name="Thomas B.C."/>
            <person name="Malmstrom R."/>
            <person name="Stieglmeier M."/>
            <person name="Klingl A."/>
            <person name="Woyke T."/>
            <person name="Ryan C.M."/>
            <person name="Banfield J.F."/>
        </authorList>
    </citation>
    <scope>NUCLEOTIDE SEQUENCE [LARGE SCALE GENOMIC DNA]</scope>
    <source>
        <strain evidence="2">CG11_big_fil_rev_8_21_14_0_20_39_34</strain>
    </source>
</reference>
<dbReference type="InterPro" id="IPR051797">
    <property type="entry name" value="TrmB-like"/>
</dbReference>